<evidence type="ECO:0000313" key="8">
    <source>
        <dbReference type="EMBL" id="KAJ7345303.1"/>
    </source>
</evidence>
<dbReference type="EMBL" id="JAPFRF010000001">
    <property type="protein sequence ID" value="KAJ7345303.1"/>
    <property type="molecule type" value="Genomic_DNA"/>
</dbReference>
<evidence type="ECO:0000256" key="4">
    <source>
        <dbReference type="ARBA" id="ARBA00022759"/>
    </source>
</evidence>
<dbReference type="PANTHER" id="PTHR33050:SF7">
    <property type="entry name" value="RIBONUCLEASE H"/>
    <property type="match status" value="1"/>
</dbReference>
<dbReference type="InterPro" id="IPR052055">
    <property type="entry name" value="Hepadnavirus_pol/RT"/>
</dbReference>
<dbReference type="GO" id="GO:0003964">
    <property type="term" value="F:RNA-directed DNA polymerase activity"/>
    <property type="evidence" value="ECO:0007669"/>
    <property type="project" value="UniProtKB-KW"/>
</dbReference>
<reference evidence="8" key="1">
    <citation type="journal article" date="2023" name="DNA Res.">
        <title>Chromosome-level genome assembly of Phrynocephalus forsythii using third-generation DNA sequencing and Hi-C analysis.</title>
        <authorList>
            <person name="Qi Y."/>
            <person name="Zhao W."/>
            <person name="Zhao Y."/>
            <person name="Niu C."/>
            <person name="Cao S."/>
            <person name="Zhang Y."/>
        </authorList>
    </citation>
    <scope>NUCLEOTIDE SEQUENCE</scope>
    <source>
        <tissue evidence="8">Muscle</tissue>
    </source>
</reference>
<proteinExistence type="predicted"/>
<comment type="caution">
    <text evidence="8">The sequence shown here is derived from an EMBL/GenBank/DDBJ whole genome shotgun (WGS) entry which is preliminary data.</text>
</comment>
<evidence type="ECO:0000256" key="2">
    <source>
        <dbReference type="ARBA" id="ARBA00022695"/>
    </source>
</evidence>
<name>A0A9Q1B7Q2_9SAUR</name>
<dbReference type="Pfam" id="PF17917">
    <property type="entry name" value="RT_RNaseH"/>
    <property type="match status" value="1"/>
</dbReference>
<accession>A0A9Q1B7Q2</accession>
<evidence type="ECO:0000256" key="5">
    <source>
        <dbReference type="ARBA" id="ARBA00022801"/>
    </source>
</evidence>
<keyword evidence="4" id="KW-0255">Endonuclease</keyword>
<evidence type="ECO:0000256" key="3">
    <source>
        <dbReference type="ARBA" id="ARBA00022722"/>
    </source>
</evidence>
<keyword evidence="3" id="KW-0540">Nuclease</keyword>
<evidence type="ECO:0000259" key="7">
    <source>
        <dbReference type="Pfam" id="PF17917"/>
    </source>
</evidence>
<dbReference type="OrthoDB" id="10068174at2759"/>
<dbReference type="CDD" id="cd09275">
    <property type="entry name" value="RNase_HI_RT_DIRS1"/>
    <property type="match status" value="1"/>
</dbReference>
<sequence length="224" mass="26125">MVTPALVQDLQWWNSSHNLTTGRPFQYQYQSTEVQTNVSTTRWGATCADLQIHQTWSPQERVLHINMLELLAIFKAFRAFEPLLCGKMVQLITDNTTALFYVNKQGGTQSLPLLHLTLRFWEWCLTRNIFPNTIHIMSQENVIPDKLSRHTYNTHEWTLHQQTFKFLLCCRWGHPVIDLFATPYNKKCSWYCSQAECNWYCSRAGLGQHLLGNVFSINWKGGLV</sequence>
<dbReference type="Proteomes" id="UP001142489">
    <property type="component" value="Unassembled WGS sequence"/>
</dbReference>
<keyword evidence="1" id="KW-0808">Transferase</keyword>
<dbReference type="GO" id="GO:0016787">
    <property type="term" value="F:hydrolase activity"/>
    <property type="evidence" value="ECO:0007669"/>
    <property type="project" value="UniProtKB-KW"/>
</dbReference>
<dbReference type="InterPro" id="IPR041373">
    <property type="entry name" value="RT_RNaseH"/>
</dbReference>
<evidence type="ECO:0000256" key="1">
    <source>
        <dbReference type="ARBA" id="ARBA00022679"/>
    </source>
</evidence>
<organism evidence="8 9">
    <name type="scientific">Phrynocephalus forsythii</name>
    <dbReference type="NCBI Taxonomy" id="171643"/>
    <lineage>
        <taxon>Eukaryota</taxon>
        <taxon>Metazoa</taxon>
        <taxon>Chordata</taxon>
        <taxon>Craniata</taxon>
        <taxon>Vertebrata</taxon>
        <taxon>Euteleostomi</taxon>
        <taxon>Lepidosauria</taxon>
        <taxon>Squamata</taxon>
        <taxon>Bifurcata</taxon>
        <taxon>Unidentata</taxon>
        <taxon>Episquamata</taxon>
        <taxon>Toxicofera</taxon>
        <taxon>Iguania</taxon>
        <taxon>Acrodonta</taxon>
        <taxon>Agamidae</taxon>
        <taxon>Agaminae</taxon>
        <taxon>Phrynocephalus</taxon>
    </lineage>
</organism>
<keyword evidence="6" id="KW-0695">RNA-directed DNA polymerase</keyword>
<keyword evidence="5" id="KW-0378">Hydrolase</keyword>
<evidence type="ECO:0000256" key="6">
    <source>
        <dbReference type="ARBA" id="ARBA00022918"/>
    </source>
</evidence>
<gene>
    <name evidence="8" type="ORF">JRQ81_001253</name>
</gene>
<protein>
    <recommendedName>
        <fullName evidence="7">Reverse transcriptase RNase H-like domain-containing protein</fullName>
    </recommendedName>
</protein>
<dbReference type="PANTHER" id="PTHR33050">
    <property type="entry name" value="REVERSE TRANSCRIPTASE DOMAIN-CONTAINING PROTEIN"/>
    <property type="match status" value="1"/>
</dbReference>
<feature type="non-terminal residue" evidence="8">
    <location>
        <position position="224"/>
    </location>
</feature>
<evidence type="ECO:0000313" key="9">
    <source>
        <dbReference type="Proteomes" id="UP001142489"/>
    </source>
</evidence>
<keyword evidence="9" id="KW-1185">Reference proteome</keyword>
<dbReference type="GO" id="GO:0004519">
    <property type="term" value="F:endonuclease activity"/>
    <property type="evidence" value="ECO:0007669"/>
    <property type="project" value="UniProtKB-KW"/>
</dbReference>
<dbReference type="AlphaFoldDB" id="A0A9Q1B7Q2"/>
<feature type="domain" description="Reverse transcriptase RNase H-like" evidence="7">
    <location>
        <begin position="54"/>
        <end position="105"/>
    </location>
</feature>
<keyword evidence="2" id="KW-0548">Nucleotidyltransferase</keyword>